<comment type="caution">
    <text evidence="2">The sequence shown here is derived from an EMBL/GenBank/DDBJ whole genome shotgun (WGS) entry which is preliminary data.</text>
</comment>
<evidence type="ECO:0000313" key="3">
    <source>
        <dbReference type="Proteomes" id="UP001603978"/>
    </source>
</evidence>
<dbReference type="Gene3D" id="3.20.20.370">
    <property type="entry name" value="Glycoside hydrolase/deacetylase"/>
    <property type="match status" value="1"/>
</dbReference>
<dbReference type="SUPFAM" id="SSF88713">
    <property type="entry name" value="Glycoside hydrolase/deacetylase"/>
    <property type="match status" value="1"/>
</dbReference>
<dbReference type="PANTHER" id="PTHR30292:SF0">
    <property type="entry name" value="5-OXOPROLINASE SUBUNIT A"/>
    <property type="match status" value="1"/>
</dbReference>
<dbReference type="InterPro" id="IPR011330">
    <property type="entry name" value="Glyco_hydro/deAcase_b/a-brl"/>
</dbReference>
<proteinExistence type="predicted"/>
<feature type="compositionally biased region" description="Basic and acidic residues" evidence="1">
    <location>
        <begin position="267"/>
        <end position="282"/>
    </location>
</feature>
<dbReference type="InterPro" id="IPR005501">
    <property type="entry name" value="LamB/YcsF/PxpA-like"/>
</dbReference>
<organism evidence="2 3">
    <name type="scientific">Nonomuraea marmarensis</name>
    <dbReference type="NCBI Taxonomy" id="3351344"/>
    <lineage>
        <taxon>Bacteria</taxon>
        <taxon>Bacillati</taxon>
        <taxon>Actinomycetota</taxon>
        <taxon>Actinomycetes</taxon>
        <taxon>Streptosporangiales</taxon>
        <taxon>Streptosporangiaceae</taxon>
        <taxon>Nonomuraea</taxon>
    </lineage>
</organism>
<evidence type="ECO:0000313" key="2">
    <source>
        <dbReference type="EMBL" id="MFG1710395.1"/>
    </source>
</evidence>
<gene>
    <name evidence="2" type="ORF">ACFLIM_45225</name>
</gene>
<accession>A0ABW7ASQ8</accession>
<dbReference type="Pfam" id="PF03746">
    <property type="entry name" value="LamB_YcsF"/>
    <property type="match status" value="1"/>
</dbReference>
<dbReference type="EMBL" id="JBICRM010000048">
    <property type="protein sequence ID" value="MFG1710395.1"/>
    <property type="molecule type" value="Genomic_DNA"/>
</dbReference>
<reference evidence="2 3" key="1">
    <citation type="submission" date="2024-10" db="EMBL/GenBank/DDBJ databases">
        <authorList>
            <person name="Topkara A.R."/>
            <person name="Saygin H."/>
        </authorList>
    </citation>
    <scope>NUCLEOTIDE SEQUENCE [LARGE SCALE GENOMIC DNA]</scope>
    <source>
        <strain evidence="2 3">M3C6</strain>
    </source>
</reference>
<dbReference type="PANTHER" id="PTHR30292">
    <property type="entry name" value="UNCHARACTERIZED PROTEIN YBGL-RELATED"/>
    <property type="match status" value="1"/>
</dbReference>
<dbReference type="NCBIfam" id="NF003814">
    <property type="entry name" value="PRK05406.1-3"/>
    <property type="match status" value="1"/>
</dbReference>
<feature type="region of interest" description="Disordered" evidence="1">
    <location>
        <begin position="254"/>
        <end position="282"/>
    </location>
</feature>
<dbReference type="NCBIfam" id="NF003816">
    <property type="entry name" value="PRK05406.1-5"/>
    <property type="match status" value="1"/>
</dbReference>
<dbReference type="Proteomes" id="UP001603978">
    <property type="component" value="Unassembled WGS sequence"/>
</dbReference>
<keyword evidence="3" id="KW-1185">Reference proteome</keyword>
<dbReference type="RefSeq" id="WP_393176131.1">
    <property type="nucleotide sequence ID" value="NZ_JBICRM010000048.1"/>
</dbReference>
<name>A0ABW7ASQ8_9ACTN</name>
<protein>
    <submittedName>
        <fullName evidence="2">LamB/YcsF family protein</fullName>
    </submittedName>
</protein>
<evidence type="ECO:0000256" key="1">
    <source>
        <dbReference type="SAM" id="MobiDB-lite"/>
    </source>
</evidence>
<sequence length="282" mass="29809">MHRIDVNCDMGESFGRWTLGDDLGMMPYLTSVNIATGYHAGDPPTIRRTVAAAVERGLAIGAHLAFPDLMGFGRRRMIIPPGDLEDYCLYQLGALDAFVRAAGGRLAHVKPHGALYAMASEDPALAAAVARAVAKIDASLPLMLLNLATADAVAAEGVRLVPEAFPDLHYDGSGRLIIEPVKLAWDPALVARRAVRMVLEQRVAAQDGTELDIEAVSLCLHGDAPNGVETAAAVHQALTDHGIGTVPLAEILAAPDGTPGTARAAAHRPEPEMEPAHDPDHR</sequence>
<dbReference type="CDD" id="cd10787">
    <property type="entry name" value="LamB_YcsF_like"/>
    <property type="match status" value="1"/>
</dbReference>